<comment type="caution">
    <text evidence="2">The sequence shown here is derived from an EMBL/GenBank/DDBJ whole genome shotgun (WGS) entry which is preliminary data.</text>
</comment>
<evidence type="ECO:0008006" key="4">
    <source>
        <dbReference type="Google" id="ProtNLM"/>
    </source>
</evidence>
<dbReference type="OrthoDB" id="2687876at2759"/>
<organism evidence="2 3">
    <name type="scientific">Truncatella angustata</name>
    <dbReference type="NCBI Taxonomy" id="152316"/>
    <lineage>
        <taxon>Eukaryota</taxon>
        <taxon>Fungi</taxon>
        <taxon>Dikarya</taxon>
        <taxon>Ascomycota</taxon>
        <taxon>Pezizomycotina</taxon>
        <taxon>Sordariomycetes</taxon>
        <taxon>Xylariomycetidae</taxon>
        <taxon>Amphisphaeriales</taxon>
        <taxon>Sporocadaceae</taxon>
        <taxon>Truncatella</taxon>
    </lineage>
</organism>
<dbReference type="GeneID" id="70137346"/>
<dbReference type="Proteomes" id="UP000758603">
    <property type="component" value="Unassembled WGS sequence"/>
</dbReference>
<accession>A0A9P8RIZ3</accession>
<evidence type="ECO:0000313" key="3">
    <source>
        <dbReference type="Proteomes" id="UP000758603"/>
    </source>
</evidence>
<feature type="region of interest" description="Disordered" evidence="1">
    <location>
        <begin position="1"/>
        <end position="20"/>
    </location>
</feature>
<dbReference type="SUPFAM" id="SSF56112">
    <property type="entry name" value="Protein kinase-like (PK-like)"/>
    <property type="match status" value="1"/>
</dbReference>
<evidence type="ECO:0000313" key="2">
    <source>
        <dbReference type="EMBL" id="KAH6644986.1"/>
    </source>
</evidence>
<proteinExistence type="predicted"/>
<name>A0A9P8RIZ3_9PEZI</name>
<dbReference type="InterPro" id="IPR011009">
    <property type="entry name" value="Kinase-like_dom_sf"/>
</dbReference>
<sequence length="344" mass="38869">MDSTSNQSRSTGATGPIRRFVHRSPLQEGKTFHGHTILATTTDPAFKDIIRIKTNGNKIMYAINVRGSLEDGFQRQVNGHLLDDLPPVANEDEKCFWLERHDGEDSAFKPCTAGTPKICDQVPYNNVGNPVPVYDYISFEKVPSRVPSAQRNLGRWTERACVVTHPYVEGKMAMRIVEFPECLHDHPLTKLEEDRLSGNAITLMLNPEPRIEPTQSQRIFQEIEIYILMSTFFIAPEMVGLVMEEGRGIIGQRWTGEEEANADICEALQLVARMHESGIIHGDLRSASIVKQTDESMYIIDFETAYYLGKGDLSDEEEDVVKQKEYSEFSGVLTQLLTAAMNRW</sequence>
<protein>
    <recommendedName>
        <fullName evidence="4">Protein kinase domain-containing protein</fullName>
    </recommendedName>
</protein>
<feature type="compositionally biased region" description="Polar residues" evidence="1">
    <location>
        <begin position="1"/>
        <end position="13"/>
    </location>
</feature>
<dbReference type="AlphaFoldDB" id="A0A9P8RIZ3"/>
<evidence type="ECO:0000256" key="1">
    <source>
        <dbReference type="SAM" id="MobiDB-lite"/>
    </source>
</evidence>
<gene>
    <name evidence="2" type="ORF">BKA67DRAFT_664835</name>
</gene>
<dbReference type="Gene3D" id="1.10.510.10">
    <property type="entry name" value="Transferase(Phosphotransferase) domain 1"/>
    <property type="match status" value="1"/>
</dbReference>
<dbReference type="RefSeq" id="XP_045951500.1">
    <property type="nucleotide sequence ID" value="XM_046108455.1"/>
</dbReference>
<keyword evidence="3" id="KW-1185">Reference proteome</keyword>
<reference evidence="2" key="1">
    <citation type="journal article" date="2021" name="Nat. Commun.">
        <title>Genetic determinants of endophytism in the Arabidopsis root mycobiome.</title>
        <authorList>
            <person name="Mesny F."/>
            <person name="Miyauchi S."/>
            <person name="Thiergart T."/>
            <person name="Pickel B."/>
            <person name="Atanasova L."/>
            <person name="Karlsson M."/>
            <person name="Huettel B."/>
            <person name="Barry K.W."/>
            <person name="Haridas S."/>
            <person name="Chen C."/>
            <person name="Bauer D."/>
            <person name="Andreopoulos W."/>
            <person name="Pangilinan J."/>
            <person name="LaButti K."/>
            <person name="Riley R."/>
            <person name="Lipzen A."/>
            <person name="Clum A."/>
            <person name="Drula E."/>
            <person name="Henrissat B."/>
            <person name="Kohler A."/>
            <person name="Grigoriev I.V."/>
            <person name="Martin F.M."/>
            <person name="Hacquard S."/>
        </authorList>
    </citation>
    <scope>NUCLEOTIDE SEQUENCE</scope>
    <source>
        <strain evidence="2">MPI-SDFR-AT-0073</strain>
    </source>
</reference>
<dbReference type="EMBL" id="JAGPXC010000012">
    <property type="protein sequence ID" value="KAH6644986.1"/>
    <property type="molecule type" value="Genomic_DNA"/>
</dbReference>